<proteinExistence type="predicted"/>
<dbReference type="Proteomes" id="UP000245995">
    <property type="component" value="Chromosome CITRO92"/>
</dbReference>
<sequence>MADSVLIFIGAHNVYYVKYNITNRTVPVSESFPAVLVFRTALVFTHTQRDAFW</sequence>
<dbReference type="EMBL" id="LT556085">
    <property type="protein sequence ID" value="SAZ99458.1"/>
    <property type="molecule type" value="Genomic_DNA"/>
</dbReference>
<dbReference type="AlphaFoldDB" id="A0AAX2BMB8"/>
<name>A0AAX2BMB8_CITAM</name>
<evidence type="ECO:0000313" key="2">
    <source>
        <dbReference type="Proteomes" id="UP000245995"/>
    </source>
</evidence>
<organism evidence="1 2">
    <name type="scientific">Citrobacter amalonaticus</name>
    <dbReference type="NCBI Taxonomy" id="35703"/>
    <lineage>
        <taxon>Bacteria</taxon>
        <taxon>Pseudomonadati</taxon>
        <taxon>Pseudomonadota</taxon>
        <taxon>Gammaproteobacteria</taxon>
        <taxon>Enterobacterales</taxon>
        <taxon>Enterobacteriaceae</taxon>
        <taxon>Citrobacter</taxon>
    </lineage>
</organism>
<protein>
    <submittedName>
        <fullName evidence="1">Uncharacterized protein</fullName>
    </submittedName>
</protein>
<evidence type="ECO:0000313" key="1">
    <source>
        <dbReference type="EMBL" id="SAZ99458.1"/>
    </source>
</evidence>
<reference evidence="1 2" key="1">
    <citation type="submission" date="2016-04" db="EMBL/GenBank/DDBJ databases">
        <authorList>
            <person name="Regsiter A."/>
            <person name="William W."/>
        </authorList>
    </citation>
    <scope>NUCLEOTIDE SEQUENCE [LARGE SCALE GENOMIC DNA]</scope>
    <source>
        <strain evidence="1 2">92</strain>
    </source>
</reference>
<accession>A0AAX2BMB8</accession>
<gene>
    <name evidence="1" type="ORF">CITRO92_3552</name>
</gene>